<proteinExistence type="inferred from homology"/>
<keyword evidence="7" id="KW-0100">Branched-chain amino acid biosynthesis</keyword>
<evidence type="ECO:0000256" key="6">
    <source>
        <dbReference type="ARBA" id="ARBA00023239"/>
    </source>
</evidence>
<dbReference type="SUPFAM" id="SSF143975">
    <property type="entry name" value="IlvD/EDD N-terminal domain-like"/>
    <property type="match status" value="1"/>
</dbReference>
<dbReference type="InterPro" id="IPR056740">
    <property type="entry name" value="ILV_EDD_C"/>
</dbReference>
<gene>
    <name evidence="10" type="primary">araD</name>
    <name evidence="10" type="ORF">GCM10022261_02890</name>
</gene>
<dbReference type="Pfam" id="PF24877">
    <property type="entry name" value="ILV_EDD_C"/>
    <property type="match status" value="1"/>
</dbReference>
<name>A0ABP8EFT1_9MICO</name>
<evidence type="ECO:0000259" key="8">
    <source>
        <dbReference type="Pfam" id="PF00920"/>
    </source>
</evidence>
<dbReference type="PANTHER" id="PTHR43183:SF2">
    <property type="entry name" value="DIHYDROXY-ACID DEHYDRATASE"/>
    <property type="match status" value="1"/>
</dbReference>
<organism evidence="10 11">
    <name type="scientific">Brevibacterium daeguense</name>
    <dbReference type="NCBI Taxonomy" id="909936"/>
    <lineage>
        <taxon>Bacteria</taxon>
        <taxon>Bacillati</taxon>
        <taxon>Actinomycetota</taxon>
        <taxon>Actinomycetes</taxon>
        <taxon>Micrococcales</taxon>
        <taxon>Brevibacteriaceae</taxon>
        <taxon>Brevibacterium</taxon>
    </lineage>
</organism>
<dbReference type="InterPro" id="IPR000581">
    <property type="entry name" value="ILV_EDD_N"/>
</dbReference>
<dbReference type="InterPro" id="IPR052352">
    <property type="entry name" value="Sugar_Degrad_Dehydratases"/>
</dbReference>
<comment type="similarity">
    <text evidence="1">Belongs to the IlvD/Edd family.</text>
</comment>
<sequence>MSTRLTPEQLRSHRWFGADDLRSFGHRSRIKQIGYSEEDFAGKPVIAIINTWSDINPCHFHFKDRVEAIKRGVIQAGGFPLELPAIALAENFQKPSTMMYRNFLSMETEELLRSYPIDGAVLMGGCDKTSPALVMGATSADYPAIFFPAGPMMKGCWKGNVLGSGSDTWKYWDELRAGNITECDWRDIENGIARTPGHCMTMGTASTMTSAVEALGLCLPGAASIPATMADHSRMAAECGRTIVDAVWADRRPSSILTREAVENAAVTVLSLGGSTNAIIHLIAIARRAGIAFSAEDFEEFAARVPLLANIRPAGTHLMEDYYDAGGLLAQLKNLRSLLNTDALTINGRTLGENIEVSDHCDTDVIRTMDDPVTSVPALKVLKGNLCPDGAIVKPSTVNPQRMVHRGRALVFDNYADLKARIDDPDLDVDETTVLVLRGAGPVGAPGMPEWGMLPIPKKLLEAGVRDMVRISDARMSGTSYGTCVLHVSPESAVGGPLAVVRTGDEISLDIPNGTLDVVLSESEMEARRQQLVAPDFSADRGFVKLYRTHVEQAHLGCDFDFLAGVGNPEPEIW</sequence>
<evidence type="ECO:0000256" key="3">
    <source>
        <dbReference type="ARBA" id="ARBA00022723"/>
    </source>
</evidence>
<comment type="caution">
    <text evidence="10">The sequence shown here is derived from an EMBL/GenBank/DDBJ whole genome shotgun (WGS) entry which is preliminary data.</text>
</comment>
<dbReference type="PROSITE" id="PS00886">
    <property type="entry name" value="ILVD_EDD_1"/>
    <property type="match status" value="1"/>
</dbReference>
<keyword evidence="2" id="KW-0001">2Fe-2S</keyword>
<dbReference type="EMBL" id="BAABAZ010000003">
    <property type="protein sequence ID" value="GAA4282758.1"/>
    <property type="molecule type" value="Genomic_DNA"/>
</dbReference>
<dbReference type="PANTHER" id="PTHR43183">
    <property type="entry name" value="HYPOTHETICAL DIHYDROXYACID DEHYDRATASE (EUROFUNG)-RELATED"/>
    <property type="match status" value="1"/>
</dbReference>
<dbReference type="InterPro" id="IPR020558">
    <property type="entry name" value="DiOHA_6PGluconate_deHydtase_CS"/>
</dbReference>
<keyword evidence="5" id="KW-0411">Iron-sulfur</keyword>
<dbReference type="NCBIfam" id="NF004784">
    <property type="entry name" value="PRK06131.1"/>
    <property type="match status" value="1"/>
</dbReference>
<dbReference type="NCBIfam" id="NF009560">
    <property type="entry name" value="PRK13017.1"/>
    <property type="match status" value="1"/>
</dbReference>
<evidence type="ECO:0000313" key="11">
    <source>
        <dbReference type="Proteomes" id="UP001501586"/>
    </source>
</evidence>
<dbReference type="RefSeq" id="WP_236865316.1">
    <property type="nucleotide sequence ID" value="NZ_BAABAZ010000003.1"/>
</dbReference>
<keyword evidence="4" id="KW-0408">Iron</keyword>
<evidence type="ECO:0000256" key="2">
    <source>
        <dbReference type="ARBA" id="ARBA00022714"/>
    </source>
</evidence>
<evidence type="ECO:0000256" key="1">
    <source>
        <dbReference type="ARBA" id="ARBA00006486"/>
    </source>
</evidence>
<dbReference type="InterPro" id="IPR042096">
    <property type="entry name" value="Dihydro-acid_dehy_C"/>
</dbReference>
<evidence type="ECO:0000259" key="9">
    <source>
        <dbReference type="Pfam" id="PF24877"/>
    </source>
</evidence>
<dbReference type="InterPro" id="IPR037237">
    <property type="entry name" value="IlvD/EDD_N"/>
</dbReference>
<dbReference type="Pfam" id="PF00920">
    <property type="entry name" value="ILVD_EDD_N"/>
    <property type="match status" value="1"/>
</dbReference>
<evidence type="ECO:0000256" key="5">
    <source>
        <dbReference type="ARBA" id="ARBA00023014"/>
    </source>
</evidence>
<dbReference type="Proteomes" id="UP001501586">
    <property type="component" value="Unassembled WGS sequence"/>
</dbReference>
<dbReference type="NCBIfam" id="NF009559">
    <property type="entry name" value="PRK13016.1"/>
    <property type="match status" value="1"/>
</dbReference>
<feature type="domain" description="Dihydroxy-acid/6-phosphogluconate dehydratase C-terminal" evidence="9">
    <location>
        <begin position="364"/>
        <end position="558"/>
    </location>
</feature>
<keyword evidence="7" id="KW-0028">Amino-acid biosynthesis</keyword>
<evidence type="ECO:0000313" key="10">
    <source>
        <dbReference type="EMBL" id="GAA4282758.1"/>
    </source>
</evidence>
<accession>A0ABP8EFT1</accession>
<dbReference type="Gene3D" id="3.50.30.80">
    <property type="entry name" value="IlvD/EDD C-terminal domain-like"/>
    <property type="match status" value="1"/>
</dbReference>
<evidence type="ECO:0000256" key="4">
    <source>
        <dbReference type="ARBA" id="ARBA00023004"/>
    </source>
</evidence>
<keyword evidence="11" id="KW-1185">Reference proteome</keyword>
<feature type="domain" description="Dihydroxy-acid/6-phosphogluconate dehydratase N-terminal" evidence="8">
    <location>
        <begin position="43"/>
        <end position="354"/>
    </location>
</feature>
<keyword evidence="6" id="KW-0456">Lyase</keyword>
<reference evidence="11" key="1">
    <citation type="journal article" date="2019" name="Int. J. Syst. Evol. Microbiol.">
        <title>The Global Catalogue of Microorganisms (GCM) 10K type strain sequencing project: providing services to taxonomists for standard genome sequencing and annotation.</title>
        <authorList>
            <consortium name="The Broad Institute Genomics Platform"/>
            <consortium name="The Broad Institute Genome Sequencing Center for Infectious Disease"/>
            <person name="Wu L."/>
            <person name="Ma J."/>
        </authorList>
    </citation>
    <scope>NUCLEOTIDE SEQUENCE [LARGE SCALE GENOMIC DNA]</scope>
    <source>
        <strain evidence="11">JCM 17458</strain>
    </source>
</reference>
<evidence type="ECO:0000256" key="7">
    <source>
        <dbReference type="ARBA" id="ARBA00023304"/>
    </source>
</evidence>
<protein>
    <submittedName>
        <fullName evidence="10">L-arabinonate dehydratase</fullName>
    </submittedName>
</protein>
<keyword evidence="3" id="KW-0479">Metal-binding</keyword>
<dbReference type="SUPFAM" id="SSF52016">
    <property type="entry name" value="LeuD/IlvD-like"/>
    <property type="match status" value="1"/>
</dbReference>